<protein>
    <submittedName>
        <fullName evidence="1">Cyclopropane-fatty-acyl-phospholipid synthase</fullName>
        <ecNumber evidence="1">2.1.1.79</ecNumber>
    </submittedName>
</protein>
<evidence type="ECO:0000313" key="1">
    <source>
        <dbReference type="EMBL" id="BAU52304.1"/>
    </source>
</evidence>
<dbReference type="GO" id="GO:0032259">
    <property type="term" value="P:methylation"/>
    <property type="evidence" value="ECO:0007669"/>
    <property type="project" value="UniProtKB-KW"/>
</dbReference>
<dbReference type="Gene3D" id="3.40.50.150">
    <property type="entry name" value="Vaccinia Virus protein VP39"/>
    <property type="match status" value="1"/>
</dbReference>
<reference evidence="1 2" key="1">
    <citation type="submission" date="2015-12" db="EMBL/GenBank/DDBJ databases">
        <title>Genome sequence of Mucilaginibacter gotjawali.</title>
        <authorList>
            <person name="Lee J.S."/>
            <person name="Lee K.C."/>
            <person name="Kim K.K."/>
            <person name="Lee B.W."/>
        </authorList>
    </citation>
    <scope>NUCLEOTIDE SEQUENCE [LARGE SCALE GENOMIC DNA]</scope>
    <source>
        <strain evidence="1 2">SA3-7</strain>
    </source>
</reference>
<dbReference type="PANTHER" id="PTHR43832:SF1">
    <property type="entry name" value="S-ADENOSYL-L-METHIONINE-DEPENDENT METHYLTRANSFERASES SUPERFAMILY PROTEIN"/>
    <property type="match status" value="1"/>
</dbReference>
<keyword evidence="1" id="KW-0489">Methyltransferase</keyword>
<keyword evidence="2" id="KW-1185">Reference proteome</keyword>
<dbReference type="FunFam" id="3.40.50.150:FF:000554">
    <property type="entry name" value="Cation-transporting ATPase"/>
    <property type="match status" value="1"/>
</dbReference>
<dbReference type="GO" id="GO:0008825">
    <property type="term" value="F:cyclopropane-fatty-acyl-phospholipid synthase activity"/>
    <property type="evidence" value="ECO:0007669"/>
    <property type="project" value="UniProtKB-EC"/>
</dbReference>
<gene>
    <name evidence="1" type="primary">cfa_2</name>
    <name evidence="1" type="ORF">MgSA37_00459</name>
</gene>
<dbReference type="RefSeq" id="WP_232010769.1">
    <property type="nucleotide sequence ID" value="NZ_AP017313.1"/>
</dbReference>
<dbReference type="PANTHER" id="PTHR43832">
    <property type="match status" value="1"/>
</dbReference>
<keyword evidence="1" id="KW-0808">Transferase</keyword>
<dbReference type="EC" id="2.1.1.79" evidence="1"/>
<evidence type="ECO:0000313" key="2">
    <source>
        <dbReference type="Proteomes" id="UP000218263"/>
    </source>
</evidence>
<proteinExistence type="predicted"/>
<organism evidence="1 2">
    <name type="scientific">Mucilaginibacter gotjawali</name>
    <dbReference type="NCBI Taxonomy" id="1550579"/>
    <lineage>
        <taxon>Bacteria</taxon>
        <taxon>Pseudomonadati</taxon>
        <taxon>Bacteroidota</taxon>
        <taxon>Sphingobacteriia</taxon>
        <taxon>Sphingobacteriales</taxon>
        <taxon>Sphingobacteriaceae</taxon>
        <taxon>Mucilaginibacter</taxon>
    </lineage>
</organism>
<dbReference type="KEGG" id="mgot:MgSA37_00459"/>
<dbReference type="InterPro" id="IPR029063">
    <property type="entry name" value="SAM-dependent_MTases_sf"/>
</dbReference>
<dbReference type="CDD" id="cd02440">
    <property type="entry name" value="AdoMet_MTases"/>
    <property type="match status" value="1"/>
</dbReference>
<name>A0A110B0C1_9SPHI</name>
<accession>A0A110B0C1</accession>
<sequence length="352" mass="40998">MAKAKPAHMWYDKLIEQNKVPDFLLRQGIRKLLQQRLDDENKGDVETQQAHLMALIDQLKASPIAVNTADANQQHYEVPTQFYQYCLGKNLKYSSGYWKPGVTDIDTSEDDMLGLTCQRAELANGQAVLELGCGWGSLSLYMAAKFPGSTFKVVSNSRTQKQHIDEQAKQRGIKNLTVITADMNTFSIDEQFDRVVSVEMFEHMRNYQLLMKKVASFLKPDGKLFIHIFTHKEYAYLFEVKDDTDWMSKYFFTGGIMPSDDLLFYFNDDLSVEKHWHVNGTHYGKTAEAWLKNMDAHKAEIMPLFETTYGHDQAVKWWVYWRIFYMACAELWNFNKGNEWIVSHYLFHKNAK</sequence>
<dbReference type="SUPFAM" id="SSF53335">
    <property type="entry name" value="S-adenosyl-L-methionine-dependent methyltransferases"/>
    <property type="match status" value="1"/>
</dbReference>
<dbReference type="EMBL" id="AP017313">
    <property type="protein sequence ID" value="BAU52304.1"/>
    <property type="molecule type" value="Genomic_DNA"/>
</dbReference>
<dbReference type="Proteomes" id="UP000218263">
    <property type="component" value="Chromosome"/>
</dbReference>
<dbReference type="AlphaFoldDB" id="A0A110B0C1"/>
<dbReference type="Pfam" id="PF02353">
    <property type="entry name" value="CMAS"/>
    <property type="match status" value="1"/>
</dbReference>